<dbReference type="NCBIfam" id="TIGR01509">
    <property type="entry name" value="HAD-SF-IA-v3"/>
    <property type="match status" value="1"/>
</dbReference>
<evidence type="ECO:0000313" key="1">
    <source>
        <dbReference type="EMBL" id="MBL0766672.1"/>
    </source>
</evidence>
<sequence length="214" mass="24809">MSNQQIKILLFDLGGVIINLYPERTFKAFAELAGIDEWDVMEAYKEAEFFKLHEQGIMNNEHFRDKLRKALNVITDDESIDKAWNAMLGDIPEDRIEDIKQLKKKFRCVVLSNTNSIHENCFHKILSESHSFTHLNELFNEVFFSHELSDRKPEPSIYQKVQEACGVELNEILFLDDSKENIAAAKSVGMHVLHIPRNEGFSDLLNRKLEEINS</sequence>
<dbReference type="InterPro" id="IPR036412">
    <property type="entry name" value="HAD-like_sf"/>
</dbReference>
<dbReference type="AlphaFoldDB" id="A0A937AA67"/>
<dbReference type="InterPro" id="IPR023214">
    <property type="entry name" value="HAD_sf"/>
</dbReference>
<dbReference type="SFLD" id="SFLDS00003">
    <property type="entry name" value="Haloacid_Dehalogenase"/>
    <property type="match status" value="1"/>
</dbReference>
<dbReference type="RefSeq" id="WP_201923469.1">
    <property type="nucleotide sequence ID" value="NZ_JAERQG010000004.1"/>
</dbReference>
<gene>
    <name evidence="1" type="ORF">JKP34_15500</name>
</gene>
<dbReference type="Gene3D" id="1.10.150.240">
    <property type="entry name" value="Putative phosphatase, domain 2"/>
    <property type="match status" value="1"/>
</dbReference>
<proteinExistence type="predicted"/>
<dbReference type="InterPro" id="IPR023198">
    <property type="entry name" value="PGP-like_dom2"/>
</dbReference>
<dbReference type="EMBL" id="JAERQG010000004">
    <property type="protein sequence ID" value="MBL0766672.1"/>
    <property type="molecule type" value="Genomic_DNA"/>
</dbReference>
<protein>
    <submittedName>
        <fullName evidence="1">HAD family phosphatase</fullName>
    </submittedName>
</protein>
<dbReference type="Proteomes" id="UP000642920">
    <property type="component" value="Unassembled WGS sequence"/>
</dbReference>
<reference evidence="1" key="1">
    <citation type="submission" date="2021-01" db="EMBL/GenBank/DDBJ databases">
        <title>Marivirga sp. nov., isolated from intertidal surface sediments.</title>
        <authorList>
            <person name="Zhang M."/>
        </authorList>
    </citation>
    <scope>NUCLEOTIDE SEQUENCE</scope>
    <source>
        <strain evidence="1">SM1354</strain>
    </source>
</reference>
<dbReference type="SUPFAM" id="SSF56784">
    <property type="entry name" value="HAD-like"/>
    <property type="match status" value="1"/>
</dbReference>
<dbReference type="InterPro" id="IPR006439">
    <property type="entry name" value="HAD-SF_hydro_IA"/>
</dbReference>
<dbReference type="PANTHER" id="PTHR43611:SF3">
    <property type="entry name" value="FLAVIN MONONUCLEOTIDE HYDROLASE 1, CHLOROPLATIC"/>
    <property type="match status" value="1"/>
</dbReference>
<name>A0A937AA67_9BACT</name>
<evidence type="ECO:0000313" key="2">
    <source>
        <dbReference type="Proteomes" id="UP000642920"/>
    </source>
</evidence>
<dbReference type="CDD" id="cd02603">
    <property type="entry name" value="HAD_sEH-N_like"/>
    <property type="match status" value="1"/>
</dbReference>
<accession>A0A937AA67</accession>
<keyword evidence="2" id="KW-1185">Reference proteome</keyword>
<dbReference type="Gene3D" id="3.40.50.1000">
    <property type="entry name" value="HAD superfamily/HAD-like"/>
    <property type="match status" value="1"/>
</dbReference>
<dbReference type="Pfam" id="PF00702">
    <property type="entry name" value="Hydrolase"/>
    <property type="match status" value="1"/>
</dbReference>
<organism evidence="1 2">
    <name type="scientific">Marivirga atlantica</name>
    <dbReference type="NCBI Taxonomy" id="1548457"/>
    <lineage>
        <taxon>Bacteria</taxon>
        <taxon>Pseudomonadati</taxon>
        <taxon>Bacteroidota</taxon>
        <taxon>Cytophagia</taxon>
        <taxon>Cytophagales</taxon>
        <taxon>Marivirgaceae</taxon>
        <taxon>Marivirga</taxon>
    </lineage>
</organism>
<dbReference type="PANTHER" id="PTHR43611">
    <property type="entry name" value="ALPHA-D-GLUCOSE 1-PHOSPHATE PHOSPHATASE"/>
    <property type="match status" value="1"/>
</dbReference>
<dbReference type="PRINTS" id="PR00413">
    <property type="entry name" value="HADHALOGNASE"/>
</dbReference>
<comment type="caution">
    <text evidence="1">The sequence shown here is derived from an EMBL/GenBank/DDBJ whole genome shotgun (WGS) entry which is preliminary data.</text>
</comment>
<dbReference type="SFLD" id="SFLDG01129">
    <property type="entry name" value="C1.5:_HAD__Beta-PGM__Phosphata"/>
    <property type="match status" value="1"/>
</dbReference>
<dbReference type="NCBIfam" id="TIGR01549">
    <property type="entry name" value="HAD-SF-IA-v1"/>
    <property type="match status" value="1"/>
</dbReference>